<comment type="caution">
    <text evidence="2">The sequence shown here is derived from an EMBL/GenBank/DDBJ whole genome shotgun (WGS) entry which is preliminary data.</text>
</comment>
<dbReference type="Proteomes" id="UP001596097">
    <property type="component" value="Unassembled WGS sequence"/>
</dbReference>
<dbReference type="Pfam" id="PF24254">
    <property type="entry name" value="DUF7455"/>
    <property type="match status" value="1"/>
</dbReference>
<sequence>MSRRRPNRQEQEKRSDVTTVVAPTAALSAADRCDRCGAQAYVRAELASGFELLFCAHHARAHDEKLREVAATIHDESDRLTATRPTAPAEEH</sequence>
<proteinExistence type="predicted"/>
<evidence type="ECO:0000259" key="1">
    <source>
        <dbReference type="Pfam" id="PF24254"/>
    </source>
</evidence>
<dbReference type="RefSeq" id="WP_377036040.1">
    <property type="nucleotide sequence ID" value="NZ_JBHSQL010000007.1"/>
</dbReference>
<name>A0ABW1QMA1_9ACTN</name>
<dbReference type="EMBL" id="JBHSQL010000007">
    <property type="protein sequence ID" value="MFC6149832.1"/>
    <property type="molecule type" value="Genomic_DNA"/>
</dbReference>
<evidence type="ECO:0000313" key="3">
    <source>
        <dbReference type="Proteomes" id="UP001596097"/>
    </source>
</evidence>
<accession>A0ABW1QMA1</accession>
<dbReference type="InterPro" id="IPR055878">
    <property type="entry name" value="DUF7455"/>
</dbReference>
<gene>
    <name evidence="2" type="ORF">ACFPYK_10525</name>
</gene>
<reference evidence="3" key="1">
    <citation type="journal article" date="2019" name="Int. J. Syst. Evol. Microbiol.">
        <title>The Global Catalogue of Microorganisms (GCM) 10K type strain sequencing project: providing services to taxonomists for standard genome sequencing and annotation.</title>
        <authorList>
            <consortium name="The Broad Institute Genomics Platform"/>
            <consortium name="The Broad Institute Genome Sequencing Center for Infectious Disease"/>
            <person name="Wu L."/>
            <person name="Ma J."/>
        </authorList>
    </citation>
    <scope>NUCLEOTIDE SEQUENCE [LARGE SCALE GENOMIC DNA]</scope>
    <source>
        <strain evidence="3">CGMCC 4.7198</strain>
    </source>
</reference>
<feature type="domain" description="DUF7455" evidence="1">
    <location>
        <begin position="27"/>
        <end position="80"/>
    </location>
</feature>
<organism evidence="2 3">
    <name type="scientific">Mumia xiangluensis</name>
    <dbReference type="NCBI Taxonomy" id="1678900"/>
    <lineage>
        <taxon>Bacteria</taxon>
        <taxon>Bacillati</taxon>
        <taxon>Actinomycetota</taxon>
        <taxon>Actinomycetes</taxon>
        <taxon>Propionibacteriales</taxon>
        <taxon>Nocardioidaceae</taxon>
        <taxon>Mumia</taxon>
    </lineage>
</organism>
<protein>
    <recommendedName>
        <fullName evidence="1">DUF7455 domain-containing protein</fullName>
    </recommendedName>
</protein>
<evidence type="ECO:0000313" key="2">
    <source>
        <dbReference type="EMBL" id="MFC6149832.1"/>
    </source>
</evidence>
<keyword evidence="3" id="KW-1185">Reference proteome</keyword>